<proteinExistence type="predicted"/>
<dbReference type="GeneID" id="79949275"/>
<evidence type="ECO:0000259" key="1">
    <source>
        <dbReference type="Pfam" id="PF01609"/>
    </source>
</evidence>
<gene>
    <name evidence="3" type="ORF">L1994_02730</name>
</gene>
<keyword evidence="4" id="KW-1185">Reference proteome</keyword>
<dbReference type="GO" id="GO:0003677">
    <property type="term" value="F:DNA binding"/>
    <property type="evidence" value="ECO:0007669"/>
    <property type="project" value="InterPro"/>
</dbReference>
<dbReference type="GO" id="GO:0004803">
    <property type="term" value="F:transposase activity"/>
    <property type="evidence" value="ECO:0007669"/>
    <property type="project" value="InterPro"/>
</dbReference>
<sequence length="538" mass="62278">MPIIDGFDDESILSVGHLGIVAGAYNSLSIANMIDTAIPKTRNHNLTHSQAVKAMVINGLGFIERRLYLFPEFFDDIAVERLFGEGISREQINDDVLGRTLDAIAEYGPTELFNDIVANCLIPTEYGSHCIHVDTTNFSVTGEYESDFNIEGIQITYGHPKDGRWDLKRFVLGMASNQHGVPLFLQTFSGNESDKETLRIIIEKLQKSLKSGEKVYHVADAAFYTEKNLQTLGQHTFWISRVPVIIKEAKELVKSDCQFIPCDDNRYSYSESFSEYAGIRRKWVMYHSEPMHEQQSKTFDKNLVKELEKAKTSLRKVCAQEFACEPDARIEAEKWLEKNHKYQFSKLEILMIQRKEEKKRGRPKAGEPLVNSYKITADIEYNDSVVEQERQNLGRFVLATNDTEMSADELLRNYKAQGTVERGFRFLKDKSFRVAEVYLKKNSRIQALAMIMVLCLFIYSMTEFRLRKMLVQSGETVTSQTKKQTQRPALKWTFFRFRRVREFSFVEGDKRIKRITNLNDELKKILRLLGGEYEKYYC</sequence>
<dbReference type="Proteomes" id="UP001218895">
    <property type="component" value="Chromosome"/>
</dbReference>
<dbReference type="InterPro" id="IPR002559">
    <property type="entry name" value="Transposase_11"/>
</dbReference>
<dbReference type="InterPro" id="IPR047654">
    <property type="entry name" value="IS1634_transpos"/>
</dbReference>
<dbReference type="SUPFAM" id="SSF53098">
    <property type="entry name" value="Ribonuclease H-like"/>
    <property type="match status" value="1"/>
</dbReference>
<evidence type="ECO:0000259" key="2">
    <source>
        <dbReference type="Pfam" id="PF14104"/>
    </source>
</evidence>
<dbReference type="InterPro" id="IPR012337">
    <property type="entry name" value="RNaseH-like_sf"/>
</dbReference>
<dbReference type="GO" id="GO:0006313">
    <property type="term" value="P:DNA transposition"/>
    <property type="evidence" value="ECO:0007669"/>
    <property type="project" value="InterPro"/>
</dbReference>
<evidence type="ECO:0000313" key="3">
    <source>
        <dbReference type="EMBL" id="WFN37319.1"/>
    </source>
</evidence>
<dbReference type="KEGG" id="manq:L1994_02730"/>
<dbReference type="PANTHER" id="PTHR34614">
    <property type="match status" value="1"/>
</dbReference>
<reference evidence="3" key="1">
    <citation type="submission" date="2022-01" db="EMBL/GenBank/DDBJ databases">
        <title>Complete genome of Methanomicrobium antiquum DSM 21220.</title>
        <authorList>
            <person name="Chen S.-C."/>
            <person name="You Y.-T."/>
            <person name="Zhou Y.-Z."/>
            <person name="Lai M.-C."/>
        </authorList>
    </citation>
    <scope>NUCLEOTIDE SEQUENCE</scope>
    <source>
        <strain evidence="3">DSM 21220</strain>
    </source>
</reference>
<accession>A0AAF0FRT3</accession>
<dbReference type="InterPro" id="IPR025457">
    <property type="entry name" value="DUF4277"/>
</dbReference>
<dbReference type="PANTHER" id="PTHR34614:SF2">
    <property type="entry name" value="TRANSPOSASE IS4-LIKE DOMAIN-CONTAINING PROTEIN"/>
    <property type="match status" value="1"/>
</dbReference>
<dbReference type="NCBIfam" id="NF033559">
    <property type="entry name" value="transpos_IS1634"/>
    <property type="match status" value="1"/>
</dbReference>
<name>A0AAF0FRT3_9EURY</name>
<dbReference type="RefSeq" id="WP_278100158.1">
    <property type="nucleotide sequence ID" value="NZ_CP091092.1"/>
</dbReference>
<organism evidence="3 4">
    <name type="scientific">Methanomicrobium antiquum</name>
    <dbReference type="NCBI Taxonomy" id="487686"/>
    <lineage>
        <taxon>Archaea</taxon>
        <taxon>Methanobacteriati</taxon>
        <taxon>Methanobacteriota</taxon>
        <taxon>Stenosarchaea group</taxon>
        <taxon>Methanomicrobia</taxon>
        <taxon>Methanomicrobiales</taxon>
        <taxon>Methanomicrobiaceae</taxon>
        <taxon>Methanomicrobium</taxon>
    </lineage>
</organism>
<protein>
    <submittedName>
        <fullName evidence="3">IS1634 family transposase</fullName>
    </submittedName>
</protein>
<dbReference type="Pfam" id="PF14104">
    <property type="entry name" value="DUF4277"/>
    <property type="match status" value="1"/>
</dbReference>
<feature type="domain" description="Transposase IS4-like" evidence="1">
    <location>
        <begin position="133"/>
        <end position="457"/>
    </location>
</feature>
<feature type="domain" description="DUF4277" evidence="2">
    <location>
        <begin position="12"/>
        <end position="117"/>
    </location>
</feature>
<evidence type="ECO:0000313" key="4">
    <source>
        <dbReference type="Proteomes" id="UP001218895"/>
    </source>
</evidence>
<dbReference type="EMBL" id="CP091092">
    <property type="protein sequence ID" value="WFN37319.1"/>
    <property type="molecule type" value="Genomic_DNA"/>
</dbReference>
<dbReference type="AlphaFoldDB" id="A0AAF0FRT3"/>
<dbReference type="Pfam" id="PF01609">
    <property type="entry name" value="DDE_Tnp_1"/>
    <property type="match status" value="1"/>
</dbReference>